<name>Q2GDH3_EHRS3</name>
<dbReference type="STRING" id="222891.NSE_0593"/>
<accession>Q2GDH3</accession>
<protein>
    <submittedName>
        <fullName evidence="1">Uncharacterized protein</fullName>
    </submittedName>
</protein>
<organism evidence="1 2">
    <name type="scientific">Ehrlichia sennetsu (strain ATCC VR-367 / Miyayama)</name>
    <name type="common">Neorickettsia sennetsu</name>
    <dbReference type="NCBI Taxonomy" id="222891"/>
    <lineage>
        <taxon>Bacteria</taxon>
        <taxon>Pseudomonadati</taxon>
        <taxon>Pseudomonadota</taxon>
        <taxon>Alphaproteobacteria</taxon>
        <taxon>Rickettsiales</taxon>
        <taxon>Anaplasmataceae</taxon>
        <taxon>Ehrlichia</taxon>
    </lineage>
</organism>
<evidence type="ECO:0000313" key="1">
    <source>
        <dbReference type="EMBL" id="ABD46456.1"/>
    </source>
</evidence>
<dbReference type="HOGENOM" id="CLU_3219155_0_0_5"/>
<proteinExistence type="predicted"/>
<keyword evidence="2" id="KW-1185">Reference proteome</keyword>
<sequence>MLCFPDIVVRYLIKGALDSCHLVFVQGILRSSREFNRVAYLLIG</sequence>
<dbReference type="Proteomes" id="UP000001942">
    <property type="component" value="Chromosome"/>
</dbReference>
<dbReference type="AlphaFoldDB" id="Q2GDH3"/>
<evidence type="ECO:0000313" key="2">
    <source>
        <dbReference type="Proteomes" id="UP000001942"/>
    </source>
</evidence>
<gene>
    <name evidence="1" type="ordered locus">NSE_0593</name>
</gene>
<reference evidence="1 2" key="1">
    <citation type="journal article" date="2006" name="PLoS Genet.">
        <title>Comparative genomics of emerging human ehrlichiosis agents.</title>
        <authorList>
            <person name="Dunning Hotopp J.C."/>
            <person name="Lin M."/>
            <person name="Madupu R."/>
            <person name="Crabtree J."/>
            <person name="Angiuoli S.V."/>
            <person name="Eisen J.A."/>
            <person name="Seshadri R."/>
            <person name="Ren Q."/>
            <person name="Wu M."/>
            <person name="Utterback T.R."/>
            <person name="Smith S."/>
            <person name="Lewis M."/>
            <person name="Khouri H."/>
            <person name="Zhang C."/>
            <person name="Niu H."/>
            <person name="Lin Q."/>
            <person name="Ohashi N."/>
            <person name="Zhi N."/>
            <person name="Nelson W."/>
            <person name="Brinkac L.M."/>
            <person name="Dodson R.J."/>
            <person name="Rosovitz M.J."/>
            <person name="Sundaram J."/>
            <person name="Daugherty S.C."/>
            <person name="Davidsen T."/>
            <person name="Durkin A.S."/>
            <person name="Gwinn M."/>
            <person name="Haft D.H."/>
            <person name="Selengut J.D."/>
            <person name="Sullivan S.A."/>
            <person name="Zafar N."/>
            <person name="Zhou L."/>
            <person name="Benahmed F."/>
            <person name="Forberger H."/>
            <person name="Halpin R."/>
            <person name="Mulligan S."/>
            <person name="Robinson J."/>
            <person name="White O."/>
            <person name="Rikihisa Y."/>
            <person name="Tettelin H."/>
        </authorList>
    </citation>
    <scope>NUCLEOTIDE SEQUENCE [LARGE SCALE GENOMIC DNA]</scope>
    <source>
        <strain evidence="2">ATCC VR-367 / Miyayama</strain>
    </source>
</reference>
<dbReference type="EMBL" id="CP000237">
    <property type="protein sequence ID" value="ABD46456.1"/>
    <property type="molecule type" value="Genomic_DNA"/>
</dbReference>
<dbReference type="KEGG" id="nse:NSE_0593"/>